<dbReference type="Proteomes" id="UP001151760">
    <property type="component" value="Unassembled WGS sequence"/>
</dbReference>
<keyword evidence="2" id="KW-1185">Reference proteome</keyword>
<comment type="caution">
    <text evidence="1">The sequence shown here is derived from an EMBL/GenBank/DDBJ whole genome shotgun (WGS) entry which is preliminary data.</text>
</comment>
<reference evidence="1" key="2">
    <citation type="submission" date="2022-01" db="EMBL/GenBank/DDBJ databases">
        <authorList>
            <person name="Yamashiro T."/>
            <person name="Shiraishi A."/>
            <person name="Satake H."/>
            <person name="Nakayama K."/>
        </authorList>
    </citation>
    <scope>NUCLEOTIDE SEQUENCE</scope>
</reference>
<evidence type="ECO:0008006" key="3">
    <source>
        <dbReference type="Google" id="ProtNLM"/>
    </source>
</evidence>
<dbReference type="EMBL" id="BQNB010021491">
    <property type="protein sequence ID" value="GJU06953.1"/>
    <property type="molecule type" value="Genomic_DNA"/>
</dbReference>
<protein>
    <recommendedName>
        <fullName evidence="3">MAK10-like protein</fullName>
    </recommendedName>
</protein>
<evidence type="ECO:0000313" key="1">
    <source>
        <dbReference type="EMBL" id="GJU06953.1"/>
    </source>
</evidence>
<evidence type="ECO:0000313" key="2">
    <source>
        <dbReference type="Proteomes" id="UP001151760"/>
    </source>
</evidence>
<proteinExistence type="predicted"/>
<reference evidence="1" key="1">
    <citation type="journal article" date="2022" name="Int. J. Mol. Sci.">
        <title>Draft Genome of Tanacetum Coccineum: Genomic Comparison of Closely Related Tanacetum-Family Plants.</title>
        <authorList>
            <person name="Yamashiro T."/>
            <person name="Shiraishi A."/>
            <person name="Nakayama K."/>
            <person name="Satake H."/>
        </authorList>
    </citation>
    <scope>NUCLEOTIDE SEQUENCE</scope>
</reference>
<organism evidence="1 2">
    <name type="scientific">Tanacetum coccineum</name>
    <dbReference type="NCBI Taxonomy" id="301880"/>
    <lineage>
        <taxon>Eukaryota</taxon>
        <taxon>Viridiplantae</taxon>
        <taxon>Streptophyta</taxon>
        <taxon>Embryophyta</taxon>
        <taxon>Tracheophyta</taxon>
        <taxon>Spermatophyta</taxon>
        <taxon>Magnoliopsida</taxon>
        <taxon>eudicotyledons</taxon>
        <taxon>Gunneridae</taxon>
        <taxon>Pentapetalae</taxon>
        <taxon>asterids</taxon>
        <taxon>campanulids</taxon>
        <taxon>Asterales</taxon>
        <taxon>Asteraceae</taxon>
        <taxon>Asteroideae</taxon>
        <taxon>Anthemideae</taxon>
        <taxon>Anthemidinae</taxon>
        <taxon>Tanacetum</taxon>
    </lineage>
</organism>
<accession>A0ABQ5J383</accession>
<sequence>MENLYRKHGLCEIDRAVGSKLRNKNTDKSWEIIENLALYDHEEWDETKEFVKPVKAISIPQGISKTPNRRLLELEDQINFLLKGS</sequence>
<name>A0ABQ5J383_9ASTR</name>
<gene>
    <name evidence="1" type="ORF">Tco_1123383</name>
</gene>